<feature type="binding site" evidence="1">
    <location>
        <position position="58"/>
    </location>
    <ligand>
        <name>substrate</name>
    </ligand>
</feature>
<dbReference type="AlphaFoldDB" id="A0A0E9MZB5"/>
<dbReference type="CDD" id="cd07067">
    <property type="entry name" value="HP_PGM_like"/>
    <property type="match status" value="1"/>
</dbReference>
<comment type="caution">
    <text evidence="2">The sequence shown here is derived from an EMBL/GenBank/DDBJ whole genome shotgun (WGS) entry which is preliminary data.</text>
</comment>
<dbReference type="RefSeq" id="WP_046368132.1">
    <property type="nucleotide sequence ID" value="NZ_BBWV01000001.1"/>
</dbReference>
<dbReference type="SMART" id="SM00855">
    <property type="entry name" value="PGAM"/>
    <property type="match status" value="1"/>
</dbReference>
<accession>A0A0E9MZB5</accession>
<evidence type="ECO:0000256" key="1">
    <source>
        <dbReference type="PIRSR" id="PIRSR613078-2"/>
    </source>
</evidence>
<proteinExistence type="predicted"/>
<dbReference type="OrthoDB" id="9810154at2"/>
<evidence type="ECO:0000313" key="3">
    <source>
        <dbReference type="Proteomes" id="UP000033121"/>
    </source>
</evidence>
<dbReference type="InterPro" id="IPR029033">
    <property type="entry name" value="His_PPase_superfam"/>
</dbReference>
<protein>
    <recommendedName>
        <fullName evidence="4">Phosphohistidine phosphatase</fullName>
    </recommendedName>
</protein>
<evidence type="ECO:0000313" key="2">
    <source>
        <dbReference type="EMBL" id="GAO42440.1"/>
    </source>
</evidence>
<dbReference type="EMBL" id="BBWV01000001">
    <property type="protein sequence ID" value="GAO42440.1"/>
    <property type="molecule type" value="Genomic_DNA"/>
</dbReference>
<gene>
    <name evidence="2" type="ORF">FPE01S_01_14550</name>
</gene>
<dbReference type="InterPro" id="IPR013078">
    <property type="entry name" value="His_Pase_superF_clade-1"/>
</dbReference>
<dbReference type="PANTHER" id="PTHR47623">
    <property type="entry name" value="OS09G0287300 PROTEIN"/>
    <property type="match status" value="1"/>
</dbReference>
<organism evidence="2 3">
    <name type="scientific">Flavihumibacter petaseus NBRC 106054</name>
    <dbReference type="NCBI Taxonomy" id="1220578"/>
    <lineage>
        <taxon>Bacteria</taxon>
        <taxon>Pseudomonadati</taxon>
        <taxon>Bacteroidota</taxon>
        <taxon>Chitinophagia</taxon>
        <taxon>Chitinophagales</taxon>
        <taxon>Chitinophagaceae</taxon>
        <taxon>Flavihumibacter</taxon>
    </lineage>
</organism>
<evidence type="ECO:0008006" key="4">
    <source>
        <dbReference type="Google" id="ProtNLM"/>
    </source>
</evidence>
<dbReference type="PANTHER" id="PTHR47623:SF1">
    <property type="entry name" value="OS09G0287300 PROTEIN"/>
    <property type="match status" value="1"/>
</dbReference>
<dbReference type="STRING" id="1220578.FPE01S_01_14550"/>
<name>A0A0E9MZB5_9BACT</name>
<keyword evidence="3" id="KW-1185">Reference proteome</keyword>
<dbReference type="SUPFAM" id="SSF53254">
    <property type="entry name" value="Phosphoglycerate mutase-like"/>
    <property type="match status" value="1"/>
</dbReference>
<dbReference type="Pfam" id="PF00300">
    <property type="entry name" value="His_Phos_1"/>
    <property type="match status" value="1"/>
</dbReference>
<dbReference type="Proteomes" id="UP000033121">
    <property type="component" value="Unassembled WGS sequence"/>
</dbReference>
<sequence>MKSIYVVRHAKSSWGDLTLPDFDRPLNDRGQRNAPEMAQRLLQKGVAIDLFVSSTAKRALQTAMHFARAYQQPAEVIQLHEELYHAPASVYSDVISTLDDKASSVAIFGHNPGISFFVNELCSTRIDEMPTCGVFAVSAPISHWADFPAATKSFLFFERP</sequence>
<reference evidence="2 3" key="1">
    <citation type="submission" date="2015-04" db="EMBL/GenBank/DDBJ databases">
        <title>Whole genome shotgun sequence of Flavihumibacter petaseus NBRC 106054.</title>
        <authorList>
            <person name="Miyazawa S."/>
            <person name="Hosoyama A."/>
            <person name="Hashimoto M."/>
            <person name="Noguchi M."/>
            <person name="Tsuchikane K."/>
            <person name="Ohji S."/>
            <person name="Yamazoe A."/>
            <person name="Ichikawa N."/>
            <person name="Kimura A."/>
            <person name="Fujita N."/>
        </authorList>
    </citation>
    <scope>NUCLEOTIDE SEQUENCE [LARGE SCALE GENOMIC DNA]</scope>
    <source>
        <strain evidence="2 3">NBRC 106054</strain>
    </source>
</reference>
<dbReference type="Gene3D" id="3.40.50.1240">
    <property type="entry name" value="Phosphoglycerate mutase-like"/>
    <property type="match status" value="1"/>
</dbReference>